<organism evidence="1">
    <name type="scientific">viral metagenome</name>
    <dbReference type="NCBI Taxonomy" id="1070528"/>
    <lineage>
        <taxon>unclassified sequences</taxon>
        <taxon>metagenomes</taxon>
        <taxon>organismal metagenomes</taxon>
    </lineage>
</organism>
<reference evidence="1" key="1">
    <citation type="submission" date="2020-03" db="EMBL/GenBank/DDBJ databases">
        <title>The deep terrestrial virosphere.</title>
        <authorList>
            <person name="Holmfeldt K."/>
            <person name="Nilsson E."/>
            <person name="Simone D."/>
            <person name="Lopez-Fernandez M."/>
            <person name="Wu X."/>
            <person name="de Brujin I."/>
            <person name="Lundin D."/>
            <person name="Andersson A."/>
            <person name="Bertilsson S."/>
            <person name="Dopson M."/>
        </authorList>
    </citation>
    <scope>NUCLEOTIDE SEQUENCE</scope>
    <source>
        <strain evidence="1">MM415B00633</strain>
    </source>
</reference>
<name>A0A6M3J0I7_9ZZZZ</name>
<sequence>MKINAAKWAKHLSDNRYSLVTEFDIMDHIELIDRAIKWLKNTFHCRIVLSESVAYTRSGETPDAIGWVYGKSILVECKNHLSDFYADQKKRSRFPGMPALGHWRFYLTPPNLIHHNKIPSGWGLYEVHGKKILHRGGSKYIKYEKSPFESCRDSEVAILLSALSKIQYQSLKG</sequence>
<evidence type="ECO:0000313" key="1">
    <source>
        <dbReference type="EMBL" id="QJA63379.1"/>
    </source>
</evidence>
<gene>
    <name evidence="1" type="ORF">MM415B00633_0063</name>
</gene>
<dbReference type="AlphaFoldDB" id="A0A6M3J0I7"/>
<accession>A0A6M3J0I7</accession>
<dbReference type="EMBL" id="MT141495">
    <property type="protein sequence ID" value="QJA63379.1"/>
    <property type="molecule type" value="Genomic_DNA"/>
</dbReference>
<proteinExistence type="predicted"/>
<protein>
    <submittedName>
        <fullName evidence="1">Uncharacterized protein</fullName>
    </submittedName>
</protein>